<feature type="domain" description="NadR/Ttd14 AAA" evidence="1">
    <location>
        <begin position="2"/>
        <end position="143"/>
    </location>
</feature>
<comment type="caution">
    <text evidence="2">The sequence shown here is derived from an EMBL/GenBank/DDBJ whole genome shotgun (WGS) entry which is preliminary data.</text>
</comment>
<dbReference type="RefSeq" id="WP_189667962.1">
    <property type="nucleotide sequence ID" value="NZ_BNAS01000001.1"/>
</dbReference>
<evidence type="ECO:0000313" key="2">
    <source>
        <dbReference type="EMBL" id="GHH67151.1"/>
    </source>
</evidence>
<dbReference type="AlphaFoldDB" id="A0A919FJM4"/>
<dbReference type="InterPro" id="IPR038727">
    <property type="entry name" value="NadR/Ttd14_AAA_dom"/>
</dbReference>
<evidence type="ECO:0000313" key="3">
    <source>
        <dbReference type="Proteomes" id="UP000627369"/>
    </source>
</evidence>
<dbReference type="SUPFAM" id="SSF52540">
    <property type="entry name" value="P-loop containing nucleoside triphosphate hydrolases"/>
    <property type="match status" value="1"/>
</dbReference>
<dbReference type="Pfam" id="PF13521">
    <property type="entry name" value="AAA_28"/>
    <property type="match status" value="1"/>
</dbReference>
<evidence type="ECO:0000259" key="1">
    <source>
        <dbReference type="Pfam" id="PF13521"/>
    </source>
</evidence>
<dbReference type="Gene3D" id="3.40.50.300">
    <property type="entry name" value="P-loop containing nucleotide triphosphate hydrolases"/>
    <property type="match status" value="1"/>
</dbReference>
<protein>
    <submittedName>
        <fullName evidence="2">ATP/GTP-binding protein</fullName>
    </submittedName>
</protein>
<keyword evidence="3" id="KW-1185">Reference proteome</keyword>
<dbReference type="EMBL" id="BNAS01000001">
    <property type="protein sequence ID" value="GHH67151.1"/>
    <property type="molecule type" value="Genomic_DNA"/>
</dbReference>
<dbReference type="InterPro" id="IPR027417">
    <property type="entry name" value="P-loop_NTPase"/>
</dbReference>
<reference evidence="2" key="1">
    <citation type="journal article" date="2014" name="Int. J. Syst. Evol. Microbiol.">
        <title>Complete genome sequence of Corynebacterium casei LMG S-19264T (=DSM 44701T), isolated from a smear-ripened cheese.</title>
        <authorList>
            <consortium name="US DOE Joint Genome Institute (JGI-PGF)"/>
            <person name="Walter F."/>
            <person name="Albersmeier A."/>
            <person name="Kalinowski J."/>
            <person name="Ruckert C."/>
        </authorList>
    </citation>
    <scope>NUCLEOTIDE SEQUENCE</scope>
    <source>
        <strain evidence="2">CGMCC 4.7398</strain>
    </source>
</reference>
<organism evidence="2 3">
    <name type="scientific">Promicromonospora soli</name>
    <dbReference type="NCBI Taxonomy" id="2035533"/>
    <lineage>
        <taxon>Bacteria</taxon>
        <taxon>Bacillati</taxon>
        <taxon>Actinomycetota</taxon>
        <taxon>Actinomycetes</taxon>
        <taxon>Micrococcales</taxon>
        <taxon>Promicromonosporaceae</taxon>
        <taxon>Promicromonospora</taxon>
    </lineage>
</organism>
<sequence>MRVALAGAYGAGKSTLADAVSAATGWPIAQVGPMADPVRGTPKALDQCSLEEVFRLSLRRLDERARSEAALGTSLISDGSVLHEWVYLRVLAAGLHRPPAPGTQQTPGAEVLARLAEQALAEHAQSLPERYDLLVYLAPEHALPPTAPIGAPFQHALDTETRRVLADSGARVVTARGTVRARTRAVLDAARRDSRAETNRTP</sequence>
<dbReference type="Proteomes" id="UP000627369">
    <property type="component" value="Unassembled WGS sequence"/>
</dbReference>
<name>A0A919FJM4_9MICO</name>
<accession>A0A919FJM4</accession>
<proteinExistence type="predicted"/>
<reference evidence="2" key="2">
    <citation type="submission" date="2020-09" db="EMBL/GenBank/DDBJ databases">
        <authorList>
            <person name="Sun Q."/>
            <person name="Zhou Y."/>
        </authorList>
    </citation>
    <scope>NUCLEOTIDE SEQUENCE</scope>
    <source>
        <strain evidence="2">CGMCC 4.7398</strain>
    </source>
</reference>
<gene>
    <name evidence="2" type="primary">mmyK</name>
    <name evidence="2" type="ORF">GCM10017772_08310</name>
</gene>